<feature type="compositionally biased region" description="Low complexity" evidence="1">
    <location>
        <begin position="564"/>
        <end position="577"/>
    </location>
</feature>
<dbReference type="CDD" id="cd09631">
    <property type="entry name" value="DOMON_DOH"/>
    <property type="match status" value="1"/>
</dbReference>
<feature type="compositionally biased region" description="Polar residues" evidence="1">
    <location>
        <begin position="702"/>
        <end position="711"/>
    </location>
</feature>
<dbReference type="SMART" id="SM00664">
    <property type="entry name" value="DoH"/>
    <property type="match status" value="1"/>
</dbReference>
<dbReference type="Proteomes" id="UP001620626">
    <property type="component" value="Unassembled WGS sequence"/>
</dbReference>
<dbReference type="PROSITE" id="PS50836">
    <property type="entry name" value="DOMON"/>
    <property type="match status" value="1"/>
</dbReference>
<gene>
    <name evidence="3" type="ORF">niasHT_007334</name>
</gene>
<dbReference type="InterPro" id="IPR045266">
    <property type="entry name" value="DOH_DOMON"/>
</dbReference>
<feature type="region of interest" description="Disordered" evidence="1">
    <location>
        <begin position="381"/>
        <end position="406"/>
    </location>
</feature>
<feature type="region of interest" description="Disordered" evidence="1">
    <location>
        <begin position="657"/>
        <end position="738"/>
    </location>
</feature>
<evidence type="ECO:0000259" key="2">
    <source>
        <dbReference type="PROSITE" id="PS50836"/>
    </source>
</evidence>
<dbReference type="Pfam" id="PF03351">
    <property type="entry name" value="DOMON"/>
    <property type="match status" value="1"/>
</dbReference>
<sequence length="910" mass="99547">MPPRNLSSEGILTTGIAFETEEHIEFIGVAISKQKDGEMKVIGAKAKGTEGLFELNSDNTANRVREITLKKRQNGEIIVEFARQLKGENERRLLSGCRTFHFPIKWAWIPSGSSSFSLSAKPREICELAENCFFDVQELKKKIKHREAFPPVDIAHSVDVSGKGDPCSFKNENYEVRWAYDSNTANVNFVMKQKAKSGKWWSAVGIGDNMSDMDIGVVFLDGGEPNEMGDYYSNSYGMPEKDAIQDWELNKSESEWDEQSVELHFSRQLITKDTEKDHSLDGCVLFQFAANGGTYGDGYQIHKHENWPDLYKACDLKKHCIKPNDIVDKPEISHSDDGTNERRFNNASEEQQQLLANAAKPNSLLTKNLTISQKIVENEHSKMNETKSAHEKEQKETTQKTQTEAELKPMKKREEFGTANANAETNNAFGGNITLVGEVYTAIESGKNDSINQRSVGPSGGGSGGESPFSLNAFLGNQTDGSNIAPVGVALTESGQNDTKVKETQFGIDQLIDDGKESGNGTLAANGTTTANSTLTKETITAANQIPLNGIVNAMSDNSISADNNSTTNPPTSIPPSDGQSETEEQKPFSPTKSADLQNNSTTHAFESISNEMNSTDFTIKNEAEKNRTTQIEEIASGNTTQNSTETTIEVEEGIPTAPTVTEANTTATTKTTEQSLDDQTSNGTSSPSTVTGATSSSTVTERQQTTNGNDTTTAEKANTERTAETTETETTPIHNSSLNVPIDEQQKNFTTIANKHGPLNVAEETTETTRISSPSTTFAAINTTESGKTKGLIMEKGQQNETKIVVPSANKEREKGEKAQTIKLPVAKSKCETLRPDLPICKSYMDNYLGRVREWADKHDERMEQQLGKACKLLASVPHVPTLCCQIFEENCNGLTKCDTAAVLFTCTL</sequence>
<accession>A0ABD2LNY7</accession>
<feature type="region of interest" description="Disordered" evidence="1">
    <location>
        <begin position="449"/>
        <end position="474"/>
    </location>
</feature>
<feature type="compositionally biased region" description="Low complexity" evidence="1">
    <location>
        <begin position="684"/>
        <end position="701"/>
    </location>
</feature>
<feature type="region of interest" description="Disordered" evidence="1">
    <location>
        <begin position="557"/>
        <end position="600"/>
    </location>
</feature>
<dbReference type="InterPro" id="IPR005018">
    <property type="entry name" value="DOMON_domain"/>
</dbReference>
<feature type="domain" description="DOMON" evidence="2">
    <location>
        <begin position="172"/>
        <end position="292"/>
    </location>
</feature>
<dbReference type="PANTHER" id="PTHR36516">
    <property type="entry name" value="PROTEIN CBG04168-RELATED"/>
    <property type="match status" value="1"/>
</dbReference>
<protein>
    <recommendedName>
        <fullName evidence="2">DOMON domain-containing protein</fullName>
    </recommendedName>
</protein>
<dbReference type="EMBL" id="JBICBT010000362">
    <property type="protein sequence ID" value="KAL3116034.1"/>
    <property type="molecule type" value="Genomic_DNA"/>
</dbReference>
<feature type="compositionally biased region" description="Low complexity" evidence="1">
    <location>
        <begin position="657"/>
        <end position="673"/>
    </location>
</feature>
<evidence type="ECO:0000256" key="1">
    <source>
        <dbReference type="SAM" id="MobiDB-lite"/>
    </source>
</evidence>
<name>A0ABD2LNY7_9BILA</name>
<evidence type="ECO:0000313" key="3">
    <source>
        <dbReference type="EMBL" id="KAL3116034.1"/>
    </source>
</evidence>
<keyword evidence="4" id="KW-1185">Reference proteome</keyword>
<dbReference type="PANTHER" id="PTHR36516:SF5">
    <property type="entry name" value="DOMON DOMAIN-CONTAINING PROTEIN"/>
    <property type="match status" value="1"/>
</dbReference>
<comment type="caution">
    <text evidence="3">The sequence shown here is derived from an EMBL/GenBank/DDBJ whole genome shotgun (WGS) entry which is preliminary data.</text>
</comment>
<dbReference type="AlphaFoldDB" id="A0ABD2LNY7"/>
<feature type="compositionally biased region" description="Polar residues" evidence="1">
    <location>
        <begin position="674"/>
        <end position="683"/>
    </location>
</feature>
<proteinExistence type="predicted"/>
<organism evidence="3 4">
    <name type="scientific">Heterodera trifolii</name>
    <dbReference type="NCBI Taxonomy" id="157864"/>
    <lineage>
        <taxon>Eukaryota</taxon>
        <taxon>Metazoa</taxon>
        <taxon>Ecdysozoa</taxon>
        <taxon>Nematoda</taxon>
        <taxon>Chromadorea</taxon>
        <taxon>Rhabditida</taxon>
        <taxon>Tylenchina</taxon>
        <taxon>Tylenchomorpha</taxon>
        <taxon>Tylenchoidea</taxon>
        <taxon>Heteroderidae</taxon>
        <taxon>Heteroderinae</taxon>
        <taxon>Heterodera</taxon>
    </lineage>
</organism>
<reference evidence="3 4" key="1">
    <citation type="submission" date="2024-10" db="EMBL/GenBank/DDBJ databases">
        <authorList>
            <person name="Kim D."/>
        </authorList>
    </citation>
    <scope>NUCLEOTIDE SEQUENCE [LARGE SCALE GENOMIC DNA]</scope>
    <source>
        <strain evidence="3">BH-2024</strain>
    </source>
</reference>
<feature type="compositionally biased region" description="Polar residues" evidence="1">
    <location>
        <begin position="589"/>
        <end position="600"/>
    </location>
</feature>
<evidence type="ECO:0000313" key="4">
    <source>
        <dbReference type="Proteomes" id="UP001620626"/>
    </source>
</evidence>